<feature type="compositionally biased region" description="Acidic residues" evidence="1">
    <location>
        <begin position="346"/>
        <end position="362"/>
    </location>
</feature>
<feature type="region of interest" description="Disordered" evidence="1">
    <location>
        <begin position="346"/>
        <end position="375"/>
    </location>
</feature>
<dbReference type="Pfam" id="PF03140">
    <property type="entry name" value="DUF247"/>
    <property type="match status" value="1"/>
</dbReference>
<dbReference type="EMBL" id="JACGWJ010000006">
    <property type="protein sequence ID" value="KAL0414247.1"/>
    <property type="molecule type" value="Genomic_DNA"/>
</dbReference>
<feature type="transmembrane region" description="Helical" evidence="2">
    <location>
        <begin position="525"/>
        <end position="548"/>
    </location>
</feature>
<gene>
    <name evidence="3" type="ORF">Sradi_1626400</name>
</gene>
<protein>
    <recommendedName>
        <fullName evidence="4">Retrotransposon gag domain-containing protein</fullName>
    </recommendedName>
</protein>
<reference evidence="3" key="2">
    <citation type="journal article" date="2024" name="Plant">
        <title>Genomic evolution and insights into agronomic trait innovations of Sesamum species.</title>
        <authorList>
            <person name="Miao H."/>
            <person name="Wang L."/>
            <person name="Qu L."/>
            <person name="Liu H."/>
            <person name="Sun Y."/>
            <person name="Le M."/>
            <person name="Wang Q."/>
            <person name="Wei S."/>
            <person name="Zheng Y."/>
            <person name="Lin W."/>
            <person name="Duan Y."/>
            <person name="Cao H."/>
            <person name="Xiong S."/>
            <person name="Wang X."/>
            <person name="Wei L."/>
            <person name="Li C."/>
            <person name="Ma Q."/>
            <person name="Ju M."/>
            <person name="Zhao R."/>
            <person name="Li G."/>
            <person name="Mu C."/>
            <person name="Tian Q."/>
            <person name="Mei H."/>
            <person name="Zhang T."/>
            <person name="Gao T."/>
            <person name="Zhang H."/>
        </authorList>
    </citation>
    <scope>NUCLEOTIDE SEQUENCE</scope>
    <source>
        <strain evidence="3">G02</strain>
    </source>
</reference>
<proteinExistence type="predicted"/>
<keyword evidence="2" id="KW-0812">Transmembrane</keyword>
<sequence>MDEAKFPSDTGDLEAKLAHLKEAFDRHEQAMEAFHQTQTQSIQDLSTQVHALSLKMETSSGSSNASSFPRIEFPRFCGQDFRGWLYKCNQFFQLYRTIPDDSKVKLASIHLEGEALRWHTKFMAARDSESVIKWEEYVTRNGTKEKAWQVVLENSPGRPSATEEIYVSEIRRIEKSARDCYADGAADYLTGSQFRRMMIMDRCFFLQLALYVLGGSQQLGYPPDHTIFGKTSKSPRFKDVKDWIEAMFFVGNQIPLVVLKKLLKQSYFQKVIEEGKWEQPSELSRKALYELLLLPEVEDLRPRAWRVVNGLWRKLFASRMHWLQQQQPTDLLHGLQLLVLGSELDQKDEEEEDDDDAQENQDLEAQNEQANSSDAIDETITSSATDLKQAGIHFWPSRGIGSRGIHFTNTMFLCHGYPILHLPPILMEDDTEMMFRCLRNYELSQKLDVSKREVCSYLRFMSELIRTPDDAKLITDKGIVQGKVKRKHKLPRILRGLASGDTYDQNLRIVKLKISDYSPPIWKKYWHIISFAFVITVLQTVYTILPYYKSS</sequence>
<comment type="caution">
    <text evidence="3">The sequence shown here is derived from an EMBL/GenBank/DDBJ whole genome shotgun (WGS) entry which is preliminary data.</text>
</comment>
<evidence type="ECO:0000313" key="3">
    <source>
        <dbReference type="EMBL" id="KAL0414247.1"/>
    </source>
</evidence>
<keyword evidence="2" id="KW-0472">Membrane</keyword>
<evidence type="ECO:0008006" key="4">
    <source>
        <dbReference type="Google" id="ProtNLM"/>
    </source>
</evidence>
<evidence type="ECO:0000256" key="2">
    <source>
        <dbReference type="SAM" id="Phobius"/>
    </source>
</evidence>
<accession>A0AAW2UC67</accession>
<reference evidence="3" key="1">
    <citation type="submission" date="2020-06" db="EMBL/GenBank/DDBJ databases">
        <authorList>
            <person name="Li T."/>
            <person name="Hu X."/>
            <person name="Zhang T."/>
            <person name="Song X."/>
            <person name="Zhang H."/>
            <person name="Dai N."/>
            <person name="Sheng W."/>
            <person name="Hou X."/>
            <person name="Wei L."/>
        </authorList>
    </citation>
    <scope>NUCLEOTIDE SEQUENCE</scope>
    <source>
        <strain evidence="3">G02</strain>
        <tissue evidence="3">Leaf</tissue>
    </source>
</reference>
<organism evidence="3">
    <name type="scientific">Sesamum radiatum</name>
    <name type="common">Black benniseed</name>
    <dbReference type="NCBI Taxonomy" id="300843"/>
    <lineage>
        <taxon>Eukaryota</taxon>
        <taxon>Viridiplantae</taxon>
        <taxon>Streptophyta</taxon>
        <taxon>Embryophyta</taxon>
        <taxon>Tracheophyta</taxon>
        <taxon>Spermatophyta</taxon>
        <taxon>Magnoliopsida</taxon>
        <taxon>eudicotyledons</taxon>
        <taxon>Gunneridae</taxon>
        <taxon>Pentapetalae</taxon>
        <taxon>asterids</taxon>
        <taxon>lamiids</taxon>
        <taxon>Lamiales</taxon>
        <taxon>Pedaliaceae</taxon>
        <taxon>Sesamum</taxon>
    </lineage>
</organism>
<dbReference type="AlphaFoldDB" id="A0AAW2UC67"/>
<dbReference type="PANTHER" id="PTHR31549">
    <property type="entry name" value="PROTEIN, PUTATIVE (DUF247)-RELATED-RELATED"/>
    <property type="match status" value="1"/>
</dbReference>
<keyword evidence="2" id="KW-1133">Transmembrane helix</keyword>
<dbReference type="InterPro" id="IPR004158">
    <property type="entry name" value="DUF247_pln"/>
</dbReference>
<dbReference type="PANTHER" id="PTHR31549:SF88">
    <property type="entry name" value="DUF4220 DOMAIN-CONTAINING PROTEIN"/>
    <property type="match status" value="1"/>
</dbReference>
<evidence type="ECO:0000256" key="1">
    <source>
        <dbReference type="SAM" id="MobiDB-lite"/>
    </source>
</evidence>
<name>A0AAW2UC67_SESRA</name>